<dbReference type="PRINTS" id="PR00502">
    <property type="entry name" value="NUDIXFAMILY"/>
</dbReference>
<dbReference type="InterPro" id="IPR015797">
    <property type="entry name" value="NUDIX_hydrolase-like_dom_sf"/>
</dbReference>
<protein>
    <submittedName>
        <fullName evidence="5">NUDIX domain-containing protein</fullName>
    </submittedName>
</protein>
<evidence type="ECO:0000313" key="5">
    <source>
        <dbReference type="EMBL" id="MZL69050.1"/>
    </source>
</evidence>
<comment type="cofactor">
    <cofactor evidence="1">
        <name>Mg(2+)</name>
        <dbReference type="ChEBI" id="CHEBI:18420"/>
    </cofactor>
</comment>
<dbReference type="PANTHER" id="PTHR43046:SF14">
    <property type="entry name" value="MUTT_NUDIX FAMILY PROTEIN"/>
    <property type="match status" value="1"/>
</dbReference>
<dbReference type="InterPro" id="IPR020476">
    <property type="entry name" value="Nudix_hydrolase"/>
</dbReference>
<proteinExistence type="inferred from homology"/>
<dbReference type="Proteomes" id="UP000474718">
    <property type="component" value="Unassembled WGS sequence"/>
</dbReference>
<name>A0ABW9WV20_9FIRM</name>
<keyword evidence="6" id="KW-1185">Reference proteome</keyword>
<reference evidence="5 6" key="1">
    <citation type="journal article" date="2019" name="Nat. Med.">
        <title>A library of human gut bacterial isolates paired with longitudinal multiomics data enables mechanistic microbiome research.</title>
        <authorList>
            <person name="Poyet M."/>
            <person name="Groussin M."/>
            <person name="Gibbons S.M."/>
            <person name="Avila-Pacheco J."/>
            <person name="Jiang X."/>
            <person name="Kearney S.M."/>
            <person name="Perrotta A.R."/>
            <person name="Berdy B."/>
            <person name="Zhao S."/>
            <person name="Lieberman T.D."/>
            <person name="Swanson P.K."/>
            <person name="Smith M."/>
            <person name="Roesemann S."/>
            <person name="Alexander J.E."/>
            <person name="Rich S.A."/>
            <person name="Livny J."/>
            <person name="Vlamakis H."/>
            <person name="Clish C."/>
            <person name="Bullock K."/>
            <person name="Deik A."/>
            <person name="Scott J."/>
            <person name="Pierce K.A."/>
            <person name="Xavier R.J."/>
            <person name="Alm E.J."/>
        </authorList>
    </citation>
    <scope>NUCLEOTIDE SEQUENCE [LARGE SCALE GENOMIC DNA]</scope>
    <source>
        <strain evidence="5 6">BIOML-A2</strain>
    </source>
</reference>
<dbReference type="Gene3D" id="3.90.79.10">
    <property type="entry name" value="Nucleoside Triphosphate Pyrophosphohydrolase"/>
    <property type="match status" value="1"/>
</dbReference>
<feature type="domain" description="Nudix hydrolase" evidence="4">
    <location>
        <begin position="11"/>
        <end position="139"/>
    </location>
</feature>
<comment type="caution">
    <text evidence="5">The sequence shown here is derived from an EMBL/GenBank/DDBJ whole genome shotgun (WGS) entry which is preliminary data.</text>
</comment>
<evidence type="ECO:0000313" key="6">
    <source>
        <dbReference type="Proteomes" id="UP000474718"/>
    </source>
</evidence>
<dbReference type="PROSITE" id="PS51462">
    <property type="entry name" value="NUDIX"/>
    <property type="match status" value="1"/>
</dbReference>
<gene>
    <name evidence="5" type="ORF">GT747_04605</name>
</gene>
<evidence type="ECO:0000256" key="1">
    <source>
        <dbReference type="ARBA" id="ARBA00001946"/>
    </source>
</evidence>
<organism evidence="5 6">
    <name type="scientific">Bittarella massiliensis</name>
    <name type="common">ex Durand et al. 2017</name>
    <dbReference type="NCBI Taxonomy" id="1720313"/>
    <lineage>
        <taxon>Bacteria</taxon>
        <taxon>Bacillati</taxon>
        <taxon>Bacillota</taxon>
        <taxon>Clostridia</taxon>
        <taxon>Eubacteriales</taxon>
        <taxon>Oscillospiraceae</taxon>
        <taxon>Bittarella (ex Durand et al. 2017)</taxon>
    </lineage>
</organism>
<dbReference type="InterPro" id="IPR020084">
    <property type="entry name" value="NUDIX_hydrolase_CS"/>
</dbReference>
<sequence length="146" mass="16657">MDRGRKLAVEWEIRTALKGIVRRGERVLVLRRSDGDEIGPGTWEFPGGKIRFGEELEEALLREIEEESGLAVEPGELLYATTFHPAPHRQIVLLSYACYWAGGEVTLSEEHQEARWATREEMGELLPTSILADLERWDVWDRLGLA</sequence>
<dbReference type="InterPro" id="IPR000086">
    <property type="entry name" value="NUDIX_hydrolase_dom"/>
</dbReference>
<dbReference type="Pfam" id="PF00293">
    <property type="entry name" value="NUDIX"/>
    <property type="match status" value="1"/>
</dbReference>
<dbReference type="EMBL" id="WWVX01000002">
    <property type="protein sequence ID" value="MZL69050.1"/>
    <property type="molecule type" value="Genomic_DNA"/>
</dbReference>
<dbReference type="SUPFAM" id="SSF55811">
    <property type="entry name" value="Nudix"/>
    <property type="match status" value="1"/>
</dbReference>
<keyword evidence="2 3" id="KW-0378">Hydrolase</keyword>
<evidence type="ECO:0000256" key="3">
    <source>
        <dbReference type="RuleBase" id="RU003476"/>
    </source>
</evidence>
<evidence type="ECO:0000259" key="4">
    <source>
        <dbReference type="PROSITE" id="PS51462"/>
    </source>
</evidence>
<dbReference type="PROSITE" id="PS00893">
    <property type="entry name" value="NUDIX_BOX"/>
    <property type="match status" value="1"/>
</dbReference>
<evidence type="ECO:0000256" key="2">
    <source>
        <dbReference type="ARBA" id="ARBA00022801"/>
    </source>
</evidence>
<accession>A0ABW9WV20</accession>
<comment type="similarity">
    <text evidence="3">Belongs to the Nudix hydrolase family.</text>
</comment>
<dbReference type="PANTHER" id="PTHR43046">
    <property type="entry name" value="GDP-MANNOSE MANNOSYL HYDROLASE"/>
    <property type="match status" value="1"/>
</dbReference>